<reference evidence="4" key="1">
    <citation type="journal article" date="2015" name="J. Med. Entomol.">
        <title>A Deep Insight Into the Sialotranscriptome of the Chagas Disease Vector, Panstrongylus megistus (Hemiptera: Heteroptera).</title>
        <authorList>
            <person name="Ribeiro J.M."/>
            <person name="Schwarz A."/>
            <person name="Francischetti I.M."/>
        </authorList>
    </citation>
    <scope>NUCLEOTIDE SEQUENCE</scope>
    <source>
        <tissue evidence="4">Salivary glands</tissue>
    </source>
</reference>
<name>A0A069DMU4_9HEMI</name>
<dbReference type="GO" id="GO:0016020">
    <property type="term" value="C:membrane"/>
    <property type="evidence" value="ECO:0007669"/>
    <property type="project" value="TreeGrafter"/>
</dbReference>
<dbReference type="InterPro" id="IPR011323">
    <property type="entry name" value="Mss4/transl-control_tumour"/>
</dbReference>
<dbReference type="GO" id="GO:0006892">
    <property type="term" value="P:post-Golgi vesicle-mediated transport"/>
    <property type="evidence" value="ECO:0007669"/>
    <property type="project" value="TreeGrafter"/>
</dbReference>
<dbReference type="AlphaFoldDB" id="A0A069DMU4"/>
<proteinExistence type="evidence at transcript level"/>
<keyword evidence="2" id="KW-0344">Guanine-nucleotide releasing factor</keyword>
<dbReference type="GO" id="GO:0007264">
    <property type="term" value="P:small GTPase-mediated signal transduction"/>
    <property type="evidence" value="ECO:0007669"/>
    <property type="project" value="InterPro"/>
</dbReference>
<keyword evidence="1" id="KW-0813">Transport</keyword>
<dbReference type="SUPFAM" id="SSF51316">
    <property type="entry name" value="Mss4-like"/>
    <property type="match status" value="1"/>
</dbReference>
<evidence type="ECO:0000256" key="3">
    <source>
        <dbReference type="ARBA" id="ARBA00022927"/>
    </source>
</evidence>
<dbReference type="GO" id="GO:0005085">
    <property type="term" value="F:guanyl-nucleotide exchange factor activity"/>
    <property type="evidence" value="ECO:0007669"/>
    <property type="project" value="UniProtKB-KW"/>
</dbReference>
<keyword evidence="3" id="KW-0653">Protein transport</keyword>
<dbReference type="GO" id="GO:0008270">
    <property type="term" value="F:zinc ion binding"/>
    <property type="evidence" value="ECO:0007669"/>
    <property type="project" value="TreeGrafter"/>
</dbReference>
<dbReference type="PANTHER" id="PTHR13276">
    <property type="entry name" value="GUANINE NUCLEOTIDE EXCHANGE FACTOR MSS4"/>
    <property type="match status" value="1"/>
</dbReference>
<dbReference type="EMBL" id="GBGD01003526">
    <property type="protein sequence ID" value="JAC85363.1"/>
    <property type="molecule type" value="mRNA"/>
</dbReference>
<dbReference type="PANTHER" id="PTHR13276:SF0">
    <property type="entry name" value="GUANINE NUCLEOTIDE EXCHANGE FACTOR MSS4"/>
    <property type="match status" value="1"/>
</dbReference>
<evidence type="ECO:0000256" key="2">
    <source>
        <dbReference type="ARBA" id="ARBA00022658"/>
    </source>
</evidence>
<dbReference type="Gene3D" id="2.170.150.10">
    <property type="entry name" value="Metal Binding Protein, Guanine Nucleotide Exchange Factor, Chain A"/>
    <property type="match status" value="1"/>
</dbReference>
<dbReference type="PROSITE" id="PS51796">
    <property type="entry name" value="MSS4"/>
    <property type="match status" value="1"/>
</dbReference>
<dbReference type="GO" id="GO:0015031">
    <property type="term" value="P:protein transport"/>
    <property type="evidence" value="ECO:0007669"/>
    <property type="project" value="UniProtKB-KW"/>
</dbReference>
<dbReference type="Pfam" id="PF04421">
    <property type="entry name" value="Mss4"/>
    <property type="match status" value="1"/>
</dbReference>
<dbReference type="FunFam" id="2.170.150.10:FF:000005">
    <property type="entry name" value="Guanine nucleotide exchange factor MSS4"/>
    <property type="match status" value="1"/>
</dbReference>
<sequence length="117" mass="13451">MEKTNIEELISEGKNKTTVYCSRCPSKILNPKTGTHKTVDFKLPHMHYKADGDPNEAEEISDYWAVHDMYIFENIGFSKTVDNFKYLICADCEMGPIGWFDIPSKESFVALSRVKHQ</sequence>
<organism evidence="4">
    <name type="scientific">Panstrongylus megistus</name>
    <dbReference type="NCBI Taxonomy" id="65343"/>
    <lineage>
        <taxon>Eukaryota</taxon>
        <taxon>Metazoa</taxon>
        <taxon>Ecdysozoa</taxon>
        <taxon>Arthropoda</taxon>
        <taxon>Hexapoda</taxon>
        <taxon>Insecta</taxon>
        <taxon>Pterygota</taxon>
        <taxon>Neoptera</taxon>
        <taxon>Paraneoptera</taxon>
        <taxon>Hemiptera</taxon>
        <taxon>Heteroptera</taxon>
        <taxon>Panheteroptera</taxon>
        <taxon>Cimicomorpha</taxon>
        <taxon>Reduviidae</taxon>
        <taxon>Triatominae</taxon>
        <taxon>Panstrongylus</taxon>
    </lineage>
</organism>
<dbReference type="InterPro" id="IPR011057">
    <property type="entry name" value="Mss4-like_sf"/>
</dbReference>
<evidence type="ECO:0000256" key="1">
    <source>
        <dbReference type="ARBA" id="ARBA00022448"/>
    </source>
</evidence>
<dbReference type="GO" id="GO:0005829">
    <property type="term" value="C:cytosol"/>
    <property type="evidence" value="ECO:0007669"/>
    <property type="project" value="TreeGrafter"/>
</dbReference>
<dbReference type="InterPro" id="IPR007515">
    <property type="entry name" value="Mss4"/>
</dbReference>
<protein>
    <submittedName>
        <fullName evidence="4">Putative guanine nucleotide exchange factor</fullName>
    </submittedName>
</protein>
<evidence type="ECO:0000313" key="4">
    <source>
        <dbReference type="EMBL" id="JAC85363.1"/>
    </source>
</evidence>
<accession>A0A069DMU4</accession>